<name>A0A1M5N4T7_9GAMM</name>
<proteinExistence type="predicted"/>
<dbReference type="AlphaFoldDB" id="A0A1M5N4T7"/>
<organism evidence="1 2">
    <name type="scientific">Ferrimonas marina</name>
    <dbReference type="NCBI Taxonomy" id="299255"/>
    <lineage>
        <taxon>Bacteria</taxon>
        <taxon>Pseudomonadati</taxon>
        <taxon>Pseudomonadota</taxon>
        <taxon>Gammaproteobacteria</taxon>
        <taxon>Alteromonadales</taxon>
        <taxon>Ferrimonadaceae</taxon>
        <taxon>Ferrimonas</taxon>
    </lineage>
</organism>
<protein>
    <submittedName>
        <fullName evidence="1">Uncharacterized protein</fullName>
    </submittedName>
</protein>
<sequence>MAEQSVYQRGRSEYIRLHRLTKPSFVIPLTLLLFLIRIETAPPQLMRAALHRVLVGYLGLTVAKAAQCDEAKRHF</sequence>
<dbReference type="Proteomes" id="UP000184268">
    <property type="component" value="Unassembled WGS sequence"/>
</dbReference>
<keyword evidence="2" id="KW-1185">Reference proteome</keyword>
<evidence type="ECO:0000313" key="1">
    <source>
        <dbReference type="EMBL" id="SHG84584.1"/>
    </source>
</evidence>
<gene>
    <name evidence="1" type="ORF">SAMN02745129_0897</name>
</gene>
<dbReference type="STRING" id="299255.SAMN02745129_0897"/>
<evidence type="ECO:0000313" key="2">
    <source>
        <dbReference type="Proteomes" id="UP000184268"/>
    </source>
</evidence>
<accession>A0A1M5N4T7</accession>
<dbReference type="EMBL" id="FQXG01000001">
    <property type="protein sequence ID" value="SHG84584.1"/>
    <property type="molecule type" value="Genomic_DNA"/>
</dbReference>
<reference evidence="2" key="1">
    <citation type="submission" date="2016-11" db="EMBL/GenBank/DDBJ databases">
        <authorList>
            <person name="Varghese N."/>
            <person name="Submissions S."/>
        </authorList>
    </citation>
    <scope>NUCLEOTIDE SEQUENCE [LARGE SCALE GENOMIC DNA]</scope>
    <source>
        <strain evidence="2">DSM 16917</strain>
    </source>
</reference>